<comment type="similarity">
    <text evidence="1">Belongs to the aegerolysin family.</text>
</comment>
<dbReference type="OrthoDB" id="7367536at2759"/>
<accession>A0A8S3Y3F2</accession>
<dbReference type="Proteomes" id="UP000691718">
    <property type="component" value="Unassembled WGS sequence"/>
</dbReference>
<name>A0A8S3Y3F2_PARAO</name>
<dbReference type="GO" id="GO:0019836">
    <property type="term" value="P:symbiont-mediated hemolysis of host erythrocyte"/>
    <property type="evidence" value="ECO:0007669"/>
    <property type="project" value="InterPro"/>
</dbReference>
<keyword evidence="2" id="KW-0732">Signal</keyword>
<evidence type="ECO:0000256" key="2">
    <source>
        <dbReference type="SAM" id="SignalP"/>
    </source>
</evidence>
<evidence type="ECO:0000313" key="3">
    <source>
        <dbReference type="EMBL" id="CAG5048383.1"/>
    </source>
</evidence>
<feature type="signal peptide" evidence="2">
    <location>
        <begin position="1"/>
        <end position="24"/>
    </location>
</feature>
<evidence type="ECO:0000256" key="1">
    <source>
        <dbReference type="ARBA" id="ARBA00010795"/>
    </source>
</evidence>
<protein>
    <submittedName>
        <fullName evidence="3">(apollo) hypothetical protein</fullName>
    </submittedName>
</protein>
<dbReference type="AlphaFoldDB" id="A0A8S3Y3F2"/>
<organism evidence="3 4">
    <name type="scientific">Parnassius apollo</name>
    <name type="common">Apollo butterfly</name>
    <name type="synonym">Papilio apollo</name>
    <dbReference type="NCBI Taxonomy" id="110799"/>
    <lineage>
        <taxon>Eukaryota</taxon>
        <taxon>Metazoa</taxon>
        <taxon>Ecdysozoa</taxon>
        <taxon>Arthropoda</taxon>
        <taxon>Hexapoda</taxon>
        <taxon>Insecta</taxon>
        <taxon>Pterygota</taxon>
        <taxon>Neoptera</taxon>
        <taxon>Endopterygota</taxon>
        <taxon>Lepidoptera</taxon>
        <taxon>Glossata</taxon>
        <taxon>Ditrysia</taxon>
        <taxon>Papilionoidea</taxon>
        <taxon>Papilionidae</taxon>
        <taxon>Parnassiinae</taxon>
        <taxon>Parnassini</taxon>
        <taxon>Parnassius</taxon>
        <taxon>Parnassius</taxon>
    </lineage>
</organism>
<feature type="chain" id="PRO_5035894652" evidence="2">
    <location>
        <begin position="25"/>
        <end position="153"/>
    </location>
</feature>
<comment type="caution">
    <text evidence="3">The sequence shown here is derived from an EMBL/GenBank/DDBJ whole genome shotgun (WGS) entry which is preliminary data.</text>
</comment>
<evidence type="ECO:0000313" key="4">
    <source>
        <dbReference type="Proteomes" id="UP000691718"/>
    </source>
</evidence>
<dbReference type="Pfam" id="PF06355">
    <property type="entry name" value="Aegerolysin"/>
    <property type="match status" value="1"/>
</dbReference>
<proteinExistence type="inferred from homology"/>
<reference evidence="3" key="1">
    <citation type="submission" date="2021-04" db="EMBL/GenBank/DDBJ databases">
        <authorList>
            <person name="Tunstrom K."/>
        </authorList>
    </citation>
    <scope>NUCLEOTIDE SEQUENCE</scope>
</reference>
<dbReference type="InterPro" id="IPR009413">
    <property type="entry name" value="Aegerolysin-typ"/>
</dbReference>
<gene>
    <name evidence="3" type="ORF">PAPOLLO_LOCUS24206</name>
</gene>
<keyword evidence="4" id="KW-1185">Reference proteome</keyword>
<dbReference type="EMBL" id="CAJQZP010001459">
    <property type="protein sequence ID" value="CAG5048383.1"/>
    <property type="molecule type" value="Genomic_DNA"/>
</dbReference>
<sequence>MAEFLHIVLSVSLFYTFIAGGACSEDLRFCATVHISPSAYLVPTQHLEWGKWIESYYHTADAEAPTARTSPIKFCTSGREMSPSGTEGRVTVVPLNFGYNSDTNTKFTIEWDRPWSGRSYVREIYDENVYDVEKIKLGPWQYRYNLIYKPLSK</sequence>